<dbReference type="AlphaFoldDB" id="A0A6A3XNZ9"/>
<dbReference type="EMBL" id="QXGD01001505">
    <property type="protein sequence ID" value="KAE9204687.1"/>
    <property type="molecule type" value="Genomic_DNA"/>
</dbReference>
<protein>
    <submittedName>
        <fullName evidence="2">Uncharacterized protein</fullName>
    </submittedName>
</protein>
<evidence type="ECO:0000313" key="2">
    <source>
        <dbReference type="EMBL" id="KAE9204687.1"/>
    </source>
</evidence>
<dbReference type="SUPFAM" id="SSF52058">
    <property type="entry name" value="L domain-like"/>
    <property type="match status" value="1"/>
</dbReference>
<organism evidence="2 3">
    <name type="scientific">Phytophthora fragariae</name>
    <dbReference type="NCBI Taxonomy" id="53985"/>
    <lineage>
        <taxon>Eukaryota</taxon>
        <taxon>Sar</taxon>
        <taxon>Stramenopiles</taxon>
        <taxon>Oomycota</taxon>
        <taxon>Peronosporomycetes</taxon>
        <taxon>Peronosporales</taxon>
        <taxon>Peronosporaceae</taxon>
        <taxon>Phytophthora</taxon>
    </lineage>
</organism>
<evidence type="ECO:0000313" key="3">
    <source>
        <dbReference type="Proteomes" id="UP000440367"/>
    </source>
</evidence>
<keyword evidence="1" id="KW-1133">Transmembrane helix</keyword>
<evidence type="ECO:0000256" key="1">
    <source>
        <dbReference type="SAM" id="Phobius"/>
    </source>
</evidence>
<dbReference type="Gene3D" id="3.80.10.10">
    <property type="entry name" value="Ribonuclease Inhibitor"/>
    <property type="match status" value="1"/>
</dbReference>
<gene>
    <name evidence="2" type="ORF">PF002_g20556</name>
</gene>
<keyword evidence="1" id="KW-0472">Membrane</keyword>
<accession>A0A6A3XNZ9</accession>
<proteinExistence type="predicted"/>
<dbReference type="Proteomes" id="UP000440367">
    <property type="component" value="Unassembled WGS sequence"/>
</dbReference>
<name>A0A6A3XNZ9_9STRA</name>
<keyword evidence="1" id="KW-0812">Transmembrane</keyword>
<dbReference type="InterPro" id="IPR032675">
    <property type="entry name" value="LRR_dom_sf"/>
</dbReference>
<sequence length="344" mass="38507">MGTEYHRMIGVLHASVAVVHAAYIVWMIGWSYRKKDLVFAIYNVFKLPINLEGVDGPNFDIVLLCREIVETALQTQQAYLPAILTDFTQLKELKIYNSTIDKWDESAAISHIVHPQLTTLFLVRVNLTNGELPIGLHADVFPEALQDIEFCVTNLRTLPDDIDLKWPQYASIYLEAGEFDEVPPSLVRLAPYDLSLSLNPISTIPKELFESESVAYLSFGGTLISELPENVSEMASTVYDVNLSDTNISFFWPWIDSLAVIPAANPPITAGNTPYCDEVQRILEKQQPNFYIPASALDNGTDSTSVLLDSSVNNWATLRNAVSCEVEDSTYSPLNFEDEYSKIN</sequence>
<reference evidence="2 3" key="1">
    <citation type="submission" date="2018-08" db="EMBL/GenBank/DDBJ databases">
        <title>Genomic investigation of the strawberry pathogen Phytophthora fragariae indicates pathogenicity is determined by transcriptional variation in three key races.</title>
        <authorList>
            <person name="Adams T.M."/>
            <person name="Armitage A.D."/>
            <person name="Sobczyk M.K."/>
            <person name="Bates H.J."/>
            <person name="Dunwell J.M."/>
            <person name="Nellist C.F."/>
            <person name="Harrison R.J."/>
        </authorList>
    </citation>
    <scope>NUCLEOTIDE SEQUENCE [LARGE SCALE GENOMIC DNA]</scope>
    <source>
        <strain evidence="2 3">BC-1</strain>
    </source>
</reference>
<comment type="caution">
    <text evidence="2">The sequence shown here is derived from an EMBL/GenBank/DDBJ whole genome shotgun (WGS) entry which is preliminary data.</text>
</comment>
<feature type="transmembrane region" description="Helical" evidence="1">
    <location>
        <begin position="12"/>
        <end position="32"/>
    </location>
</feature>